<dbReference type="Gene3D" id="3.40.50.150">
    <property type="entry name" value="Vaccinia Virus protein VP39"/>
    <property type="match status" value="1"/>
</dbReference>
<reference evidence="2 3" key="1">
    <citation type="submission" date="2020-08" db="EMBL/GenBank/DDBJ databases">
        <title>Genomic Encyclopedia of Type Strains, Phase IV (KMG-IV): sequencing the most valuable type-strain genomes for metagenomic binning, comparative biology and taxonomic classification.</title>
        <authorList>
            <person name="Goeker M."/>
        </authorList>
    </citation>
    <scope>NUCLEOTIDE SEQUENCE [LARGE SCALE GENOMIC DNA]</scope>
    <source>
        <strain evidence="2 3">DSM 104969</strain>
    </source>
</reference>
<dbReference type="RefSeq" id="WP_221233034.1">
    <property type="nucleotide sequence ID" value="NZ_JACIEP010000015.1"/>
</dbReference>
<gene>
    <name evidence="2" type="ORF">GGR21_003558</name>
</gene>
<keyword evidence="3" id="KW-1185">Reference proteome</keyword>
<dbReference type="InterPro" id="IPR013216">
    <property type="entry name" value="Methyltransf_11"/>
</dbReference>
<sequence>MLNKAFIRVSEQTKGKVGIIQGDIREVSLSKGSFDIILAGAVLYHLRENRDWEQAFKNYMNY</sequence>
<evidence type="ECO:0000313" key="3">
    <source>
        <dbReference type="Proteomes" id="UP000555103"/>
    </source>
</evidence>
<dbReference type="AlphaFoldDB" id="A0A840CTX1"/>
<proteinExistence type="predicted"/>
<dbReference type="SUPFAM" id="SSF53335">
    <property type="entry name" value="S-adenosyl-L-methionine-dependent methyltransferases"/>
    <property type="match status" value="1"/>
</dbReference>
<dbReference type="InterPro" id="IPR029063">
    <property type="entry name" value="SAM-dependent_MTases_sf"/>
</dbReference>
<dbReference type="GO" id="GO:0008757">
    <property type="term" value="F:S-adenosylmethionine-dependent methyltransferase activity"/>
    <property type="evidence" value="ECO:0007669"/>
    <property type="project" value="InterPro"/>
</dbReference>
<name>A0A840CTX1_9BACT</name>
<dbReference type="EMBL" id="JACIEP010000015">
    <property type="protein sequence ID" value="MBB4037638.1"/>
    <property type="molecule type" value="Genomic_DNA"/>
</dbReference>
<protein>
    <recommendedName>
        <fullName evidence="1">Methyltransferase type 11 domain-containing protein</fullName>
    </recommendedName>
</protein>
<comment type="caution">
    <text evidence="2">The sequence shown here is derived from an EMBL/GenBank/DDBJ whole genome shotgun (WGS) entry which is preliminary data.</text>
</comment>
<organism evidence="2 3">
    <name type="scientific">Dysgonomonas hofstadii</name>
    <dbReference type="NCBI Taxonomy" id="637886"/>
    <lineage>
        <taxon>Bacteria</taxon>
        <taxon>Pseudomonadati</taxon>
        <taxon>Bacteroidota</taxon>
        <taxon>Bacteroidia</taxon>
        <taxon>Bacteroidales</taxon>
        <taxon>Dysgonomonadaceae</taxon>
        <taxon>Dysgonomonas</taxon>
    </lineage>
</organism>
<dbReference type="Pfam" id="PF08241">
    <property type="entry name" value="Methyltransf_11"/>
    <property type="match status" value="1"/>
</dbReference>
<evidence type="ECO:0000259" key="1">
    <source>
        <dbReference type="Pfam" id="PF08241"/>
    </source>
</evidence>
<evidence type="ECO:0000313" key="2">
    <source>
        <dbReference type="EMBL" id="MBB4037638.1"/>
    </source>
</evidence>
<feature type="domain" description="Methyltransferase type 11" evidence="1">
    <location>
        <begin position="4"/>
        <end position="58"/>
    </location>
</feature>
<accession>A0A840CTX1</accession>
<dbReference type="Proteomes" id="UP000555103">
    <property type="component" value="Unassembled WGS sequence"/>
</dbReference>